<dbReference type="Gene3D" id="3.20.20.370">
    <property type="entry name" value="Glycoside hydrolase/deacetylase"/>
    <property type="match status" value="1"/>
</dbReference>
<feature type="signal peptide" evidence="2">
    <location>
        <begin position="1"/>
        <end position="28"/>
    </location>
</feature>
<dbReference type="PANTHER" id="PTHR10587:SF137">
    <property type="entry name" value="4-DEOXY-4-FORMAMIDO-L-ARABINOSE-PHOSPHOUNDECAPRENOL DEFORMYLASE ARND-RELATED"/>
    <property type="match status" value="1"/>
</dbReference>
<dbReference type="PANTHER" id="PTHR10587">
    <property type="entry name" value="GLYCOSYL TRANSFERASE-RELATED"/>
    <property type="match status" value="1"/>
</dbReference>
<feature type="compositionally biased region" description="Basic and acidic residues" evidence="1">
    <location>
        <begin position="53"/>
        <end position="62"/>
    </location>
</feature>
<dbReference type="RefSeq" id="WP_102917353.1">
    <property type="nucleotide sequence ID" value="NZ_JACHJF010000005.1"/>
</dbReference>
<dbReference type="Proteomes" id="UP000235945">
    <property type="component" value="Unassembled WGS sequence"/>
</dbReference>
<feature type="domain" description="NodB homology" evidence="3">
    <location>
        <begin position="63"/>
        <end position="245"/>
    </location>
</feature>
<keyword evidence="6" id="KW-1185">Reference proteome</keyword>
<dbReference type="InterPro" id="IPR011330">
    <property type="entry name" value="Glyco_hydro/deAcase_b/a-brl"/>
</dbReference>
<evidence type="ECO:0000313" key="6">
    <source>
        <dbReference type="Proteomes" id="UP000235945"/>
    </source>
</evidence>
<feature type="chain" id="PRO_5042698182" evidence="2">
    <location>
        <begin position="29"/>
        <end position="249"/>
    </location>
</feature>
<protein>
    <submittedName>
        <fullName evidence="4">Peptidoglycan/xylan/chitin deacetylase (PgdA/CDA1 family)</fullName>
    </submittedName>
</protein>
<keyword evidence="2" id="KW-0732">Signal</keyword>
<dbReference type="AlphaFoldDB" id="A0A2N8NZU6"/>
<dbReference type="OrthoDB" id="9763050at2"/>
<dbReference type="GO" id="GO:0016810">
    <property type="term" value="F:hydrolase activity, acting on carbon-nitrogen (but not peptide) bonds"/>
    <property type="evidence" value="ECO:0007669"/>
    <property type="project" value="InterPro"/>
</dbReference>
<evidence type="ECO:0000256" key="1">
    <source>
        <dbReference type="SAM" id="MobiDB-lite"/>
    </source>
</evidence>
<gene>
    <name evidence="5" type="ORF">AF335_06615</name>
    <name evidence="4" type="ORF">FHS36_002237</name>
</gene>
<reference evidence="4 7" key="3">
    <citation type="submission" date="2020-08" db="EMBL/GenBank/DDBJ databases">
        <title>Genomic Encyclopedia of Type Strains, Phase III (KMG-III): the genomes of soil and plant-associated and newly described type strains.</title>
        <authorList>
            <person name="Whitman W."/>
        </authorList>
    </citation>
    <scope>NUCLEOTIDE SEQUENCE [LARGE SCALE GENOMIC DNA]</scope>
    <source>
        <strain evidence="4 7">CECT 3259</strain>
    </source>
</reference>
<reference evidence="5" key="2">
    <citation type="submission" date="2015-07" db="EMBL/GenBank/DDBJ databases">
        <authorList>
            <person name="Noorani M."/>
        </authorList>
    </citation>
    <scope>NUCLEOTIDE SEQUENCE [LARGE SCALE GENOMIC DNA]</scope>
    <source>
        <strain evidence="5">ATCC 27428</strain>
    </source>
</reference>
<dbReference type="PROSITE" id="PS51677">
    <property type="entry name" value="NODB"/>
    <property type="match status" value="1"/>
</dbReference>
<dbReference type="InterPro" id="IPR002509">
    <property type="entry name" value="NODB_dom"/>
</dbReference>
<dbReference type="InterPro" id="IPR050248">
    <property type="entry name" value="Polysacc_deacetylase_ArnD"/>
</dbReference>
<feature type="compositionally biased region" description="Basic and acidic residues" evidence="1">
    <location>
        <begin position="31"/>
        <end position="40"/>
    </location>
</feature>
<dbReference type="GO" id="GO:0005975">
    <property type="term" value="P:carbohydrate metabolic process"/>
    <property type="evidence" value="ECO:0007669"/>
    <property type="project" value="InterPro"/>
</dbReference>
<organism evidence="5 6">
    <name type="scientific">Streptomyces eurocidicus</name>
    <name type="common">Streptoverticillium eurocidicus</name>
    <dbReference type="NCBI Taxonomy" id="66423"/>
    <lineage>
        <taxon>Bacteria</taxon>
        <taxon>Bacillati</taxon>
        <taxon>Actinomycetota</taxon>
        <taxon>Actinomycetes</taxon>
        <taxon>Kitasatosporales</taxon>
        <taxon>Streptomycetaceae</taxon>
        <taxon>Streptomyces</taxon>
    </lineage>
</organism>
<dbReference type="Proteomes" id="UP000528608">
    <property type="component" value="Unassembled WGS sequence"/>
</dbReference>
<dbReference type="Pfam" id="PF01522">
    <property type="entry name" value="Polysacc_deac_1"/>
    <property type="match status" value="1"/>
</dbReference>
<evidence type="ECO:0000313" key="5">
    <source>
        <dbReference type="EMBL" id="PNE34295.1"/>
    </source>
</evidence>
<dbReference type="CDD" id="cd10917">
    <property type="entry name" value="CE4_NodB_like_6s_7s"/>
    <property type="match status" value="1"/>
</dbReference>
<sequence length="249" mass="27266">MALPKKQRNRIAATVAVLAIAGGTLAVAVQDRDSGDRAPAAERPAPTRQVSQEIEHLSEDPGKTVNLTVDDGPDPTWTPKVLELLKRYDVKATFCMIGPNAAKHPDLVKQVVAGGHRLCDHSMSHDTKMDKKSVEYQSKEILDAKKLIEEASGGAPVRYYRAPGGAFTPDSRRIAAENGMRPLGWNVDTKDFEHPGVDKIVDTVKRQIGKGPTVLVHDAGGSRKQTVEALERLLPWLKQEGYTFSFPRT</sequence>
<name>A0A2N8NZU6_STREU</name>
<comment type="caution">
    <text evidence="5">The sequence shown here is derived from an EMBL/GenBank/DDBJ whole genome shotgun (WGS) entry which is preliminary data.</text>
</comment>
<reference evidence="6" key="1">
    <citation type="submission" date="2015-07" db="EMBL/GenBank/DDBJ databases">
        <authorList>
            <person name="Graham D.E."/>
            <person name="Giannone R.J."/>
            <person name="Gulvik C.A."/>
            <person name="Hettich R.L."/>
            <person name="Klingeman D.M."/>
            <person name="Mahan K.M."/>
            <person name="Parry R.J."/>
            <person name="Spain J.C."/>
        </authorList>
    </citation>
    <scope>NUCLEOTIDE SEQUENCE [LARGE SCALE GENOMIC DNA]</scope>
    <source>
        <strain evidence="6">ATCC 27428</strain>
    </source>
</reference>
<dbReference type="SUPFAM" id="SSF88713">
    <property type="entry name" value="Glycoside hydrolase/deacetylase"/>
    <property type="match status" value="1"/>
</dbReference>
<proteinExistence type="predicted"/>
<dbReference type="EMBL" id="JACHJF010000005">
    <property type="protein sequence ID" value="MBB5118804.1"/>
    <property type="molecule type" value="Genomic_DNA"/>
</dbReference>
<feature type="region of interest" description="Disordered" evidence="1">
    <location>
        <begin position="31"/>
        <end position="72"/>
    </location>
</feature>
<evidence type="ECO:0000313" key="4">
    <source>
        <dbReference type="EMBL" id="MBB5118804.1"/>
    </source>
</evidence>
<evidence type="ECO:0000256" key="2">
    <source>
        <dbReference type="SAM" id="SignalP"/>
    </source>
</evidence>
<accession>A0A2N8NZU6</accession>
<evidence type="ECO:0000313" key="7">
    <source>
        <dbReference type="Proteomes" id="UP000528608"/>
    </source>
</evidence>
<dbReference type="EMBL" id="LGUI01000002">
    <property type="protein sequence ID" value="PNE34295.1"/>
    <property type="molecule type" value="Genomic_DNA"/>
</dbReference>
<evidence type="ECO:0000259" key="3">
    <source>
        <dbReference type="PROSITE" id="PS51677"/>
    </source>
</evidence>